<keyword evidence="2" id="KW-1185">Reference proteome</keyword>
<name>A0ABT9D8C2_9CELL</name>
<comment type="caution">
    <text evidence="1">The sequence shown here is derived from an EMBL/GenBank/DDBJ whole genome shotgun (WGS) entry which is preliminary data.</text>
</comment>
<gene>
    <name evidence="1" type="ORF">Q6348_07980</name>
</gene>
<dbReference type="EMBL" id="JAUQYP010000001">
    <property type="protein sequence ID" value="MDO8107133.1"/>
    <property type="molecule type" value="Genomic_DNA"/>
</dbReference>
<sequence>MATVIYAGTTFDVPDQFSSQVVQTIDRLIRDRADNESGTGWLIAKHGQTEVKLLVGREIPIAVLG</sequence>
<evidence type="ECO:0000313" key="1">
    <source>
        <dbReference type="EMBL" id="MDO8107133.1"/>
    </source>
</evidence>
<proteinExistence type="predicted"/>
<accession>A0ABT9D8C2</accession>
<dbReference type="RefSeq" id="WP_304600767.1">
    <property type="nucleotide sequence ID" value="NZ_JAUQYP010000001.1"/>
</dbReference>
<evidence type="ECO:0000313" key="2">
    <source>
        <dbReference type="Proteomes" id="UP001232536"/>
    </source>
</evidence>
<organism evidence="1 2">
    <name type="scientific">Actinotalea lenta</name>
    <dbReference type="NCBI Taxonomy" id="3064654"/>
    <lineage>
        <taxon>Bacteria</taxon>
        <taxon>Bacillati</taxon>
        <taxon>Actinomycetota</taxon>
        <taxon>Actinomycetes</taxon>
        <taxon>Micrococcales</taxon>
        <taxon>Cellulomonadaceae</taxon>
        <taxon>Actinotalea</taxon>
    </lineage>
</organism>
<dbReference type="Proteomes" id="UP001232536">
    <property type="component" value="Unassembled WGS sequence"/>
</dbReference>
<protein>
    <submittedName>
        <fullName evidence="1">Uncharacterized protein</fullName>
    </submittedName>
</protein>
<reference evidence="1 2" key="1">
    <citation type="submission" date="2023-07" db="EMBL/GenBank/DDBJ databases">
        <title>Description of novel actinomycetes strains, isolated from tidal flat sediment.</title>
        <authorList>
            <person name="Lu C."/>
        </authorList>
    </citation>
    <scope>NUCLEOTIDE SEQUENCE [LARGE SCALE GENOMIC DNA]</scope>
    <source>
        <strain evidence="1 2">SYSU T00b441</strain>
    </source>
</reference>